<evidence type="ECO:0000256" key="1">
    <source>
        <dbReference type="ARBA" id="ARBA00004141"/>
    </source>
</evidence>
<dbReference type="EMBL" id="JAVRRD010000010">
    <property type="protein sequence ID" value="KAK5054525.1"/>
    <property type="molecule type" value="Genomic_DNA"/>
</dbReference>
<feature type="transmembrane region" description="Helical" evidence="7">
    <location>
        <begin position="490"/>
        <end position="511"/>
    </location>
</feature>
<comment type="caution">
    <text evidence="9">The sequence shown here is derived from an EMBL/GenBank/DDBJ whole genome shotgun (WGS) entry which is preliminary data.</text>
</comment>
<dbReference type="InterPro" id="IPR020846">
    <property type="entry name" value="MFS_dom"/>
</dbReference>
<feature type="transmembrane region" description="Helical" evidence="7">
    <location>
        <begin position="398"/>
        <end position="417"/>
    </location>
</feature>
<dbReference type="GO" id="GO:0022857">
    <property type="term" value="F:transmembrane transporter activity"/>
    <property type="evidence" value="ECO:0007669"/>
    <property type="project" value="InterPro"/>
</dbReference>
<feature type="transmembrane region" description="Helical" evidence="7">
    <location>
        <begin position="204"/>
        <end position="224"/>
    </location>
</feature>
<feature type="transmembrane region" description="Helical" evidence="7">
    <location>
        <begin position="113"/>
        <end position="130"/>
    </location>
</feature>
<keyword evidence="5 7" id="KW-0472">Membrane</keyword>
<feature type="transmembrane region" description="Helical" evidence="7">
    <location>
        <begin position="423"/>
        <end position="445"/>
    </location>
</feature>
<keyword evidence="4 7" id="KW-1133">Transmembrane helix</keyword>
<reference evidence="9 10" key="1">
    <citation type="submission" date="2023-08" db="EMBL/GenBank/DDBJ databases">
        <title>Black Yeasts Isolated from many extreme environments.</title>
        <authorList>
            <person name="Coleine C."/>
            <person name="Stajich J.E."/>
            <person name="Selbmann L."/>
        </authorList>
    </citation>
    <scope>NUCLEOTIDE SEQUENCE [LARGE SCALE GENOMIC DNA]</scope>
    <source>
        <strain evidence="9 10">CCFEE 5792</strain>
    </source>
</reference>
<feature type="transmembrane region" description="Helical" evidence="7">
    <location>
        <begin position="244"/>
        <end position="277"/>
    </location>
</feature>
<evidence type="ECO:0000256" key="5">
    <source>
        <dbReference type="ARBA" id="ARBA00023136"/>
    </source>
</evidence>
<evidence type="ECO:0000256" key="2">
    <source>
        <dbReference type="ARBA" id="ARBA00022448"/>
    </source>
</evidence>
<dbReference type="InterPro" id="IPR036259">
    <property type="entry name" value="MFS_trans_sf"/>
</dbReference>
<feature type="domain" description="Major facilitator superfamily (MFS) profile" evidence="8">
    <location>
        <begin position="56"/>
        <end position="516"/>
    </location>
</feature>
<keyword evidence="10" id="KW-1185">Reference proteome</keyword>
<accession>A0AAV9NDQ3</accession>
<protein>
    <recommendedName>
        <fullName evidence="8">Major facilitator superfamily (MFS) profile domain-containing protein</fullName>
    </recommendedName>
</protein>
<dbReference type="Proteomes" id="UP001358417">
    <property type="component" value="Unassembled WGS sequence"/>
</dbReference>
<evidence type="ECO:0000313" key="10">
    <source>
        <dbReference type="Proteomes" id="UP001358417"/>
    </source>
</evidence>
<evidence type="ECO:0000256" key="4">
    <source>
        <dbReference type="ARBA" id="ARBA00022989"/>
    </source>
</evidence>
<dbReference type="PROSITE" id="PS50850">
    <property type="entry name" value="MFS"/>
    <property type="match status" value="1"/>
</dbReference>
<evidence type="ECO:0000259" key="8">
    <source>
        <dbReference type="PROSITE" id="PS50850"/>
    </source>
</evidence>
<dbReference type="FunFam" id="1.20.1250.20:FF:000013">
    <property type="entry name" value="MFS general substrate transporter"/>
    <property type="match status" value="1"/>
</dbReference>
<feature type="transmembrane region" description="Helical" evidence="7">
    <location>
        <begin position="142"/>
        <end position="165"/>
    </location>
</feature>
<comment type="subcellular location">
    <subcellularLocation>
        <location evidence="1">Membrane</location>
        <topology evidence="1">Multi-pass membrane protein</topology>
    </subcellularLocation>
</comment>
<evidence type="ECO:0000256" key="6">
    <source>
        <dbReference type="SAM" id="MobiDB-lite"/>
    </source>
</evidence>
<evidence type="ECO:0000256" key="3">
    <source>
        <dbReference type="ARBA" id="ARBA00022692"/>
    </source>
</evidence>
<proteinExistence type="predicted"/>
<evidence type="ECO:0000256" key="7">
    <source>
        <dbReference type="SAM" id="Phobius"/>
    </source>
</evidence>
<dbReference type="GO" id="GO:0016020">
    <property type="term" value="C:membrane"/>
    <property type="evidence" value="ECO:0007669"/>
    <property type="project" value="UniProtKB-SubCell"/>
</dbReference>
<dbReference type="RefSeq" id="XP_064707298.1">
    <property type="nucleotide sequence ID" value="XM_064845040.1"/>
</dbReference>
<feature type="transmembrane region" description="Helical" evidence="7">
    <location>
        <begin position="457"/>
        <end position="478"/>
    </location>
</feature>
<feature type="transmembrane region" description="Helical" evidence="7">
    <location>
        <begin position="325"/>
        <end position="351"/>
    </location>
</feature>
<dbReference type="SUPFAM" id="SSF103473">
    <property type="entry name" value="MFS general substrate transporter"/>
    <property type="match status" value="1"/>
</dbReference>
<dbReference type="PANTHER" id="PTHR43791">
    <property type="entry name" value="PERMEASE-RELATED"/>
    <property type="match status" value="1"/>
</dbReference>
<feature type="region of interest" description="Disordered" evidence="6">
    <location>
        <begin position="1"/>
        <end position="40"/>
    </location>
</feature>
<keyword evidence="3 7" id="KW-0812">Transmembrane</keyword>
<dbReference type="InterPro" id="IPR011701">
    <property type="entry name" value="MFS"/>
</dbReference>
<organism evidence="9 10">
    <name type="scientific">Exophiala bonariae</name>
    <dbReference type="NCBI Taxonomy" id="1690606"/>
    <lineage>
        <taxon>Eukaryota</taxon>
        <taxon>Fungi</taxon>
        <taxon>Dikarya</taxon>
        <taxon>Ascomycota</taxon>
        <taxon>Pezizomycotina</taxon>
        <taxon>Eurotiomycetes</taxon>
        <taxon>Chaetothyriomycetidae</taxon>
        <taxon>Chaetothyriales</taxon>
        <taxon>Herpotrichiellaceae</taxon>
        <taxon>Exophiala</taxon>
    </lineage>
</organism>
<dbReference type="GeneID" id="89969636"/>
<dbReference type="Gene3D" id="1.20.1250.20">
    <property type="entry name" value="MFS general substrate transporter like domains"/>
    <property type="match status" value="2"/>
</dbReference>
<evidence type="ECO:0000313" key="9">
    <source>
        <dbReference type="EMBL" id="KAK5054525.1"/>
    </source>
</evidence>
<name>A0AAV9NDQ3_9EURO</name>
<sequence length="536" mass="59035">MALKNEPSAGLEKVLSQNSQDSIHKEDIEQPQQAASSQEWSEKEEKALVRKIDFNVFPMLCIIFGFSLLDRTNISAAYIAGMSEDLKLSVGWVETAVTGEAHIADENTDSSRYSIALLVFFIGYALFEIPSNMVIRRIGSRVWLPFLIIVWGTAVLAMGFVHSWVSLTVLRVILGIFEAGLYPGAVFIIASWYKKYEMAARISLFYMAALLASGFGPIFAYVLSLIRVGDGMYRQGWRWTAAAVLFMLLLAANIGGVVFIIEGILTIVAGVVAPFFLVDFPEKAKFLNERQKHIALTRLQEGRGSENREHVTMGQVLHMLKDWKLIVFSMLTAIPSSFQYYVAAVTVYALAYFQPIILRQGMGYSYALAQLLSSPPYVFATIMSLTTAWLSDKLKIRWPIICAQCTVAVVGLVIVLYGKAPGFRYFGLFLAVYGSQANGPQFLAYGQNQTATLNKKGVVAAVMISVGAAGGVTGSTIFRAQDAPAYIPGMWTTISLQITAGVVTFLTSMWLKRQNQLAAEGKRPALEGVEGFRYAP</sequence>
<dbReference type="AlphaFoldDB" id="A0AAV9NDQ3"/>
<dbReference type="Pfam" id="PF07690">
    <property type="entry name" value="MFS_1"/>
    <property type="match status" value="1"/>
</dbReference>
<gene>
    <name evidence="9" type="ORF">LTR84_001416</name>
</gene>
<feature type="transmembrane region" description="Helical" evidence="7">
    <location>
        <begin position="171"/>
        <end position="192"/>
    </location>
</feature>
<keyword evidence="2" id="KW-0813">Transport</keyword>
<feature type="compositionally biased region" description="Polar residues" evidence="6">
    <location>
        <begin position="30"/>
        <end position="39"/>
    </location>
</feature>
<feature type="transmembrane region" description="Helical" evidence="7">
    <location>
        <begin position="363"/>
        <end position="386"/>
    </location>
</feature>
<dbReference type="PANTHER" id="PTHR43791:SF47">
    <property type="entry name" value="MAJOR FACILITATOR SUPERFAMILY (MFS) PROFILE DOMAIN-CONTAINING PROTEIN-RELATED"/>
    <property type="match status" value="1"/>
</dbReference>